<evidence type="ECO:0000313" key="3">
    <source>
        <dbReference type="Proteomes" id="UP000215144"/>
    </source>
</evidence>
<dbReference type="EMBL" id="LT906454">
    <property type="protein sequence ID" value="SNV47898.1"/>
    <property type="molecule type" value="Genomic_DNA"/>
</dbReference>
<gene>
    <name evidence="2" type="ORF">SAMEA4504048_02433</name>
</gene>
<protein>
    <submittedName>
        <fullName evidence="2">Prophage ps2 protein 15</fullName>
    </submittedName>
</protein>
<dbReference type="InterPro" id="IPR007936">
    <property type="entry name" value="VapE-like_dom"/>
</dbReference>
<dbReference type="RefSeq" id="WP_231909812.1">
    <property type="nucleotide sequence ID" value="NZ_LT906454.1"/>
</dbReference>
<evidence type="ECO:0000313" key="2">
    <source>
        <dbReference type="EMBL" id="SNV47898.1"/>
    </source>
</evidence>
<dbReference type="AlphaFoldDB" id="A0A239XPS1"/>
<dbReference type="SUPFAM" id="SSF52540">
    <property type="entry name" value="P-loop containing nucleoside triphosphate hydrolases"/>
    <property type="match status" value="1"/>
</dbReference>
<sequence length="462" mass="53850">MNQLQEEHEEARGKIVSIEYQKLARTESGKLKKTRTNLITLLKGGDEAFRDVFAYNEAINDIEIIKSVNLNNGYQLTKGVADDTTIVNLWGYIADRWGLEFNNSDIYNACLIVAQGNRYNPIKDFLNDVVETAKDRDPFQIIRHYLNVEDTEYNKIVFDLVFRGAIARVMTPGIQFDYCLDLVGKQGTGKTTFFREVFKGFQANVTGFSDKDDLLKMMRLWAVNDDELIASNKLSFGELKSFITATEHLIRRPYGRITESFLVDYIITRTTNDTGHLKDATGDRRFLAVQVEPKTPDHGHNISDEDLRDIWGNYYRAYKANQVLFYAEDSREGKLIAKERAKFKAQDDIIERLEWYLETLIPEDFYEPVTSSVNRHNYYWDLEETGEAYRDGENRTPWVGTVKRDRIFLKGVINDIFQDEKSDRYLKNKIKIYMNNLDGWEYRRNIRFGRKITSGWVFVGND</sequence>
<dbReference type="PANTHER" id="PTHR34985:SF1">
    <property type="entry name" value="SLR0554 PROTEIN"/>
    <property type="match status" value="1"/>
</dbReference>
<feature type="domain" description="Virulence-associated protein E-like" evidence="1">
    <location>
        <begin position="140"/>
        <end position="338"/>
    </location>
</feature>
<dbReference type="Pfam" id="PF05272">
    <property type="entry name" value="VapE-like_dom"/>
    <property type="match status" value="1"/>
</dbReference>
<reference evidence="2 3" key="1">
    <citation type="submission" date="2017-06" db="EMBL/GenBank/DDBJ databases">
        <authorList>
            <consortium name="Pathogen Informatics"/>
        </authorList>
    </citation>
    <scope>NUCLEOTIDE SEQUENCE [LARGE SCALE GENOMIC DNA]</scope>
    <source>
        <strain evidence="2 3">NCTC11291</strain>
    </source>
</reference>
<dbReference type="PANTHER" id="PTHR34985">
    <property type="entry name" value="SLR0554 PROTEIN"/>
    <property type="match status" value="1"/>
</dbReference>
<name>A0A239XPS1_STRAI</name>
<accession>A0A239XPS1</accession>
<organism evidence="2 3">
    <name type="scientific">Streptococcus acidominimus</name>
    <dbReference type="NCBI Taxonomy" id="1326"/>
    <lineage>
        <taxon>Bacteria</taxon>
        <taxon>Bacillati</taxon>
        <taxon>Bacillota</taxon>
        <taxon>Bacilli</taxon>
        <taxon>Lactobacillales</taxon>
        <taxon>Streptococcaceae</taxon>
        <taxon>Streptococcus</taxon>
    </lineage>
</organism>
<proteinExistence type="predicted"/>
<dbReference type="Proteomes" id="UP000215144">
    <property type="component" value="Chromosome 1"/>
</dbReference>
<dbReference type="KEGG" id="saco:SAME_02433"/>
<dbReference type="InterPro" id="IPR027417">
    <property type="entry name" value="P-loop_NTPase"/>
</dbReference>
<evidence type="ECO:0000259" key="1">
    <source>
        <dbReference type="Pfam" id="PF05272"/>
    </source>
</evidence>